<proteinExistence type="predicted"/>
<evidence type="ECO:0000313" key="5">
    <source>
        <dbReference type="EMBL" id="KAF2537799.1"/>
    </source>
</evidence>
<gene>
    <name evidence="5" type="ORF">F2Q68_00022446</name>
</gene>
<dbReference type="Proteomes" id="UP000712281">
    <property type="component" value="Unassembled WGS sequence"/>
</dbReference>
<dbReference type="GO" id="GO:0005634">
    <property type="term" value="C:nucleus"/>
    <property type="evidence" value="ECO:0007669"/>
    <property type="project" value="UniProtKB-SubCell"/>
</dbReference>
<feature type="compositionally biased region" description="Basic and acidic residues" evidence="3">
    <location>
        <begin position="136"/>
        <end position="145"/>
    </location>
</feature>
<evidence type="ECO:0000256" key="2">
    <source>
        <dbReference type="ARBA" id="ARBA00023242"/>
    </source>
</evidence>
<dbReference type="InterPro" id="IPR014813">
    <property type="entry name" value="Gnl3_N_dom"/>
</dbReference>
<evidence type="ECO:0000256" key="3">
    <source>
        <dbReference type="SAM" id="MobiDB-lite"/>
    </source>
</evidence>
<feature type="region of interest" description="Disordered" evidence="3">
    <location>
        <begin position="120"/>
        <end position="204"/>
    </location>
</feature>
<feature type="domain" description="Guanine nucleotide-binding protein-like 3 N-terminal" evidence="4">
    <location>
        <begin position="168"/>
        <end position="244"/>
    </location>
</feature>
<reference evidence="5" key="1">
    <citation type="submission" date="2019-12" db="EMBL/GenBank/DDBJ databases">
        <title>Genome sequencing and annotation of Brassica cretica.</title>
        <authorList>
            <person name="Studholme D.J."/>
            <person name="Sarris P.F."/>
        </authorList>
    </citation>
    <scope>NUCLEOTIDE SEQUENCE</scope>
    <source>
        <strain evidence="5">PFS-001/15</strain>
        <tissue evidence="5">Leaf</tissue>
    </source>
</reference>
<accession>A0A8S9FXR7</accession>
<dbReference type="AlphaFoldDB" id="A0A8S9FXR7"/>
<keyword evidence="2" id="KW-0539">Nucleus</keyword>
<organism evidence="5 6">
    <name type="scientific">Brassica cretica</name>
    <name type="common">Mustard</name>
    <dbReference type="NCBI Taxonomy" id="69181"/>
    <lineage>
        <taxon>Eukaryota</taxon>
        <taxon>Viridiplantae</taxon>
        <taxon>Streptophyta</taxon>
        <taxon>Embryophyta</taxon>
        <taxon>Tracheophyta</taxon>
        <taxon>Spermatophyta</taxon>
        <taxon>Magnoliopsida</taxon>
        <taxon>eudicotyledons</taxon>
        <taxon>Gunneridae</taxon>
        <taxon>Pentapetalae</taxon>
        <taxon>rosids</taxon>
        <taxon>malvids</taxon>
        <taxon>Brassicales</taxon>
        <taxon>Brassicaceae</taxon>
        <taxon>Brassiceae</taxon>
        <taxon>Brassica</taxon>
    </lineage>
</organism>
<comment type="caution">
    <text evidence="5">The sequence shown here is derived from an EMBL/GenBank/DDBJ whole genome shotgun (WGS) entry which is preliminary data.</text>
</comment>
<feature type="compositionally biased region" description="Basic residues" evidence="3">
    <location>
        <begin position="164"/>
        <end position="185"/>
    </location>
</feature>
<dbReference type="Pfam" id="PF08701">
    <property type="entry name" value="GN3L_Grn1"/>
    <property type="match status" value="1"/>
</dbReference>
<evidence type="ECO:0000313" key="6">
    <source>
        <dbReference type="Proteomes" id="UP000712281"/>
    </source>
</evidence>
<evidence type="ECO:0000259" key="4">
    <source>
        <dbReference type="Pfam" id="PF08701"/>
    </source>
</evidence>
<comment type="subcellular location">
    <subcellularLocation>
        <location evidence="1">Nucleus</location>
    </subcellularLocation>
</comment>
<sequence>MVGGWIVGFLGGFVFESEGFVFEFWGLRVVFWPIDLVVGMGRGGVEEVDAEEDWIVTGGFEEAGLVWRGEECLGGSTLKSEGLKELAIVVPDLRGSGEGREINEGSIVRRVRGGREDGELELTSSLPHTPPIPNSKDTHSSLERKWKNKRKKKRITEISEGKSKRVTLKQKHKVIRKVKEHHKRKEKDAKKLGHCRKPRVEKDASIPSDWPLKEHELKGLEARRARALEEIEQKKVARKEREKRRKRWIQGSENYGSYTRSKCCKEIKIGVWRNMTRNWPCRVMKDAAEKGNKSMSLRR</sequence>
<evidence type="ECO:0000256" key="1">
    <source>
        <dbReference type="ARBA" id="ARBA00004123"/>
    </source>
</evidence>
<protein>
    <recommendedName>
        <fullName evidence="4">Guanine nucleotide-binding protein-like 3 N-terminal domain-containing protein</fullName>
    </recommendedName>
</protein>
<name>A0A8S9FXR7_BRACR</name>
<dbReference type="EMBL" id="QGKW02002228">
    <property type="protein sequence ID" value="KAF2537799.1"/>
    <property type="molecule type" value="Genomic_DNA"/>
</dbReference>